<dbReference type="GO" id="GO:0016117">
    <property type="term" value="P:carotenoid biosynthetic process"/>
    <property type="evidence" value="ECO:0007669"/>
    <property type="project" value="UniProtKB-KW"/>
</dbReference>
<dbReference type="PROSITE" id="PS01045">
    <property type="entry name" value="SQUALEN_PHYTOEN_SYN_2"/>
    <property type="match status" value="1"/>
</dbReference>
<dbReference type="Pfam" id="PF00494">
    <property type="entry name" value="SQS_PSY"/>
    <property type="match status" value="1"/>
</dbReference>
<keyword evidence="3" id="KW-0125">Carotenoid biosynthesis</keyword>
<gene>
    <name evidence="4" type="ordered locus">KNP414_02935</name>
</gene>
<dbReference type="RefSeq" id="WP_013916654.1">
    <property type="nucleotide sequence ID" value="NC_015690.1"/>
</dbReference>
<name>F8F5S9_PAEMK</name>
<reference evidence="5" key="1">
    <citation type="submission" date="2011-06" db="EMBL/GenBank/DDBJ databases">
        <title>Complete genome sequence of Paenibacillus mucilaginosus KNP414.</title>
        <authorList>
            <person name="Wang J."/>
            <person name="Hu S."/>
            <person name="Hu X."/>
            <person name="Zhang B."/>
            <person name="Dong D."/>
            <person name="Zhang S."/>
            <person name="Zhao K."/>
            <person name="Wu D."/>
        </authorList>
    </citation>
    <scope>NUCLEOTIDE SEQUENCE [LARGE SCALE GENOMIC DNA]</scope>
    <source>
        <strain evidence="5">KNP414</strain>
    </source>
</reference>
<dbReference type="InterPro" id="IPR033904">
    <property type="entry name" value="Trans_IPPS_HH"/>
</dbReference>
<comment type="pathway">
    <text evidence="1">Carotenoid biosynthesis.</text>
</comment>
<evidence type="ECO:0000256" key="1">
    <source>
        <dbReference type="ARBA" id="ARBA00004829"/>
    </source>
</evidence>
<protein>
    <submittedName>
        <fullName evidence="4">Phytoene/squalene synthetase</fullName>
    </submittedName>
</protein>
<dbReference type="Proteomes" id="UP000006620">
    <property type="component" value="Chromosome"/>
</dbReference>
<evidence type="ECO:0000313" key="4">
    <source>
        <dbReference type="EMBL" id="AEI41493.1"/>
    </source>
</evidence>
<accession>F8F5S9</accession>
<dbReference type="InterPro" id="IPR019845">
    <property type="entry name" value="Squalene/phytoene_synthase_CS"/>
</dbReference>
<evidence type="ECO:0000256" key="2">
    <source>
        <dbReference type="ARBA" id="ARBA00022679"/>
    </source>
</evidence>
<dbReference type="SFLD" id="SFLDS00005">
    <property type="entry name" value="Isoprenoid_Synthase_Type_I"/>
    <property type="match status" value="1"/>
</dbReference>
<dbReference type="SFLD" id="SFLDG01212">
    <property type="entry name" value="Phytoene_synthase_like"/>
    <property type="match status" value="1"/>
</dbReference>
<dbReference type="SFLD" id="SFLDG01018">
    <property type="entry name" value="Squalene/Phytoene_Synthase_Lik"/>
    <property type="match status" value="1"/>
</dbReference>
<dbReference type="AlphaFoldDB" id="F8F5S9"/>
<dbReference type="Gene3D" id="1.10.600.10">
    <property type="entry name" value="Farnesyl Diphosphate Synthase"/>
    <property type="match status" value="1"/>
</dbReference>
<dbReference type="PATRIC" id="fig|1036673.3.peg.2687"/>
<dbReference type="InterPro" id="IPR002060">
    <property type="entry name" value="Squ/phyt_synthse"/>
</dbReference>
<dbReference type="CDD" id="cd00683">
    <property type="entry name" value="Trans_IPPS_HH"/>
    <property type="match status" value="1"/>
</dbReference>
<dbReference type="GO" id="GO:0051996">
    <property type="term" value="F:squalene synthase [NAD(P)H] activity"/>
    <property type="evidence" value="ECO:0007669"/>
    <property type="project" value="InterPro"/>
</dbReference>
<evidence type="ECO:0000313" key="5">
    <source>
        <dbReference type="Proteomes" id="UP000006620"/>
    </source>
</evidence>
<organism evidence="4 5">
    <name type="scientific">Paenibacillus mucilaginosus (strain KNP414)</name>
    <dbReference type="NCBI Taxonomy" id="1036673"/>
    <lineage>
        <taxon>Bacteria</taxon>
        <taxon>Bacillati</taxon>
        <taxon>Bacillota</taxon>
        <taxon>Bacilli</taxon>
        <taxon>Bacillales</taxon>
        <taxon>Paenibacillaceae</taxon>
        <taxon>Paenibacillus</taxon>
    </lineage>
</organism>
<dbReference type="SUPFAM" id="SSF48576">
    <property type="entry name" value="Terpenoid synthases"/>
    <property type="match status" value="1"/>
</dbReference>
<dbReference type="PROSITE" id="PS01044">
    <property type="entry name" value="SQUALEN_PHYTOEN_SYN_1"/>
    <property type="match status" value="1"/>
</dbReference>
<dbReference type="GO" id="GO:0004311">
    <property type="term" value="F:geranylgeranyl diphosphate synthase activity"/>
    <property type="evidence" value="ECO:0007669"/>
    <property type="project" value="InterPro"/>
</dbReference>
<dbReference type="InterPro" id="IPR008949">
    <property type="entry name" value="Isoprenoid_synthase_dom_sf"/>
</dbReference>
<dbReference type="EMBL" id="CP002869">
    <property type="protein sequence ID" value="AEI41493.1"/>
    <property type="molecule type" value="Genomic_DNA"/>
</dbReference>
<dbReference type="KEGG" id="pms:KNP414_02935"/>
<dbReference type="HOGENOM" id="CLU_037269_1_3_9"/>
<dbReference type="PANTHER" id="PTHR31480">
    <property type="entry name" value="BIFUNCTIONAL LYCOPENE CYCLASE/PHYTOENE SYNTHASE"/>
    <property type="match status" value="1"/>
</dbReference>
<dbReference type="InterPro" id="IPR044843">
    <property type="entry name" value="Trans_IPPS_bact-type"/>
</dbReference>
<proteinExistence type="predicted"/>
<evidence type="ECO:0000256" key="3">
    <source>
        <dbReference type="ARBA" id="ARBA00022746"/>
    </source>
</evidence>
<keyword evidence="2" id="KW-0808">Transferase</keyword>
<sequence length="300" mass="34010">MNLNQSAAYAVCEGVVRRHSSSFYRAFSLLPAHKRNAVWAVYAFCRTADDLVDLRPDTACEELATFEEAFRRMLAGAADDHPHWIALADVFASFPMDPEPFFGMIAGQRQDLTKVRYDSMEELEHYCYLVAGTVGEMLLPILAPSVTDEMRRTAVQLGAAMQLTNILRDVREDYERGRVYLPRTLMQRFGYSVSDMSQGVHAPGWRPLFRHLADLAETKYREGLSAMAYYPRDGRLALGAAGSIYRQILVECRDRHGDVFSGRVVVSNMKKASIMLSLLVQASTWRRRRAAVAGERRLTW</sequence>
<reference evidence="4 5" key="2">
    <citation type="journal article" date="2013" name="Genome Announc.">
        <title>Genome Sequence of Growth-Improving Paenibacillus mucilaginosus Strain KNP414.</title>
        <authorList>
            <person name="Lu J.J."/>
            <person name="Wang J.F."/>
            <person name="Hu X.F."/>
        </authorList>
    </citation>
    <scope>NUCLEOTIDE SEQUENCE [LARGE SCALE GENOMIC DNA]</scope>
    <source>
        <strain evidence="4 5">KNP414</strain>
    </source>
</reference>